<dbReference type="EMBL" id="KZ613854">
    <property type="protein sequence ID" value="PMD55762.1"/>
    <property type="molecule type" value="Genomic_DNA"/>
</dbReference>
<dbReference type="AlphaFoldDB" id="A0A2J6SYB7"/>
<accession>A0A2J6SYB7</accession>
<keyword evidence="2" id="KW-1185">Reference proteome</keyword>
<dbReference type="STRING" id="1095630.A0A2J6SYB7"/>
<sequence>MGCTLASSKNPPTSHQMQMLSEWEFLIFDPPQPGMVDAMSSGFYPVSSQSLARPDIEYVVGHAELPHIVSLVEWVARHIEHSAKMTGHHCCFTGLVFSNWNNCLPSSALETFIRFLSSLGLSVYLKVCAPHLLRNVSLAELDDVTGLVIYNGTIMQNGEERDAFQMPAMRPTIKVFVSQACLRSFVVLLWETLDNDIEPLNAVIKRSYQWSKFYSALPWIGSASALRSAQLSSCQDEPLGAFDWLKELKVMKMHEKWRTNQYISVF</sequence>
<proteinExistence type="predicted"/>
<organism evidence="1 2">
    <name type="scientific">Hyaloscypha bicolor E</name>
    <dbReference type="NCBI Taxonomy" id="1095630"/>
    <lineage>
        <taxon>Eukaryota</taxon>
        <taxon>Fungi</taxon>
        <taxon>Dikarya</taxon>
        <taxon>Ascomycota</taxon>
        <taxon>Pezizomycotina</taxon>
        <taxon>Leotiomycetes</taxon>
        <taxon>Helotiales</taxon>
        <taxon>Hyaloscyphaceae</taxon>
        <taxon>Hyaloscypha</taxon>
        <taxon>Hyaloscypha bicolor</taxon>
    </lineage>
</organism>
<gene>
    <name evidence="1" type="ORF">K444DRAFT_78910</name>
</gene>
<reference evidence="1 2" key="1">
    <citation type="submission" date="2016-04" db="EMBL/GenBank/DDBJ databases">
        <title>A degradative enzymes factory behind the ericoid mycorrhizal symbiosis.</title>
        <authorList>
            <consortium name="DOE Joint Genome Institute"/>
            <person name="Martino E."/>
            <person name="Morin E."/>
            <person name="Grelet G."/>
            <person name="Kuo A."/>
            <person name="Kohler A."/>
            <person name="Daghino S."/>
            <person name="Barry K."/>
            <person name="Choi C."/>
            <person name="Cichocki N."/>
            <person name="Clum A."/>
            <person name="Copeland A."/>
            <person name="Hainaut M."/>
            <person name="Haridas S."/>
            <person name="Labutti K."/>
            <person name="Lindquist E."/>
            <person name="Lipzen A."/>
            <person name="Khouja H.-R."/>
            <person name="Murat C."/>
            <person name="Ohm R."/>
            <person name="Olson A."/>
            <person name="Spatafora J."/>
            <person name="Veneault-Fourrey C."/>
            <person name="Henrissat B."/>
            <person name="Grigoriev I."/>
            <person name="Martin F."/>
            <person name="Perotto S."/>
        </authorList>
    </citation>
    <scope>NUCLEOTIDE SEQUENCE [LARGE SCALE GENOMIC DNA]</scope>
    <source>
        <strain evidence="1 2">E</strain>
    </source>
</reference>
<dbReference type="RefSeq" id="XP_024732666.1">
    <property type="nucleotide sequence ID" value="XM_024888716.1"/>
</dbReference>
<dbReference type="InParanoid" id="A0A2J6SYB7"/>
<evidence type="ECO:0000313" key="1">
    <source>
        <dbReference type="EMBL" id="PMD55762.1"/>
    </source>
</evidence>
<dbReference type="OrthoDB" id="2582433at2759"/>
<dbReference type="GeneID" id="36596792"/>
<evidence type="ECO:0000313" key="2">
    <source>
        <dbReference type="Proteomes" id="UP000235371"/>
    </source>
</evidence>
<protein>
    <submittedName>
        <fullName evidence="1">Uncharacterized protein</fullName>
    </submittedName>
</protein>
<name>A0A2J6SYB7_9HELO</name>
<dbReference type="Proteomes" id="UP000235371">
    <property type="component" value="Unassembled WGS sequence"/>
</dbReference>